<dbReference type="GO" id="GO:0006313">
    <property type="term" value="P:DNA transposition"/>
    <property type="evidence" value="ECO:0007669"/>
    <property type="project" value="InterPro"/>
</dbReference>
<dbReference type="HOGENOM" id="CLU_101320_0_0_9"/>
<evidence type="ECO:0000256" key="1">
    <source>
        <dbReference type="SAM" id="MobiDB-lite"/>
    </source>
</evidence>
<proteinExistence type="predicted"/>
<dbReference type="STRING" id="428126.CLOSPI_00250"/>
<dbReference type="GO" id="GO:0004803">
    <property type="term" value="F:transposase activity"/>
    <property type="evidence" value="ECO:0007669"/>
    <property type="project" value="InterPro"/>
</dbReference>
<dbReference type="EMBL" id="ABIK02000006">
    <property type="protein sequence ID" value="EDS75467.1"/>
    <property type="molecule type" value="Genomic_DNA"/>
</dbReference>
<sequence>MKDTKSLSHASYRCKYHIVIVPKFRRMVIYNKLRHDIRLIIKTLIERKPGVELIEGELCPDHIHLLLEIPPKYSVAEFMGYLKSKSTLMIFDRHASMKYKYGNRKFWARGYFVDTVGKNEKTEREYIQNQLAENKLSDQMSMEEFIDPFTGEPVEGYKKKKKSKRPFEGQ</sequence>
<dbReference type="InterPro" id="IPR002686">
    <property type="entry name" value="Transposase_17"/>
</dbReference>
<dbReference type="eggNOG" id="COG1943">
    <property type="taxonomic scope" value="Bacteria"/>
</dbReference>
<reference evidence="4 5" key="2">
    <citation type="submission" date="2008-02" db="EMBL/GenBank/DDBJ databases">
        <authorList>
            <person name="Fulton L."/>
            <person name="Clifton S."/>
            <person name="Fulton B."/>
            <person name="Xu J."/>
            <person name="Minx P."/>
            <person name="Pepin K.H."/>
            <person name="Johnson M."/>
            <person name="Thiruvilangam P."/>
            <person name="Bhonagiri V."/>
            <person name="Nash W.E."/>
            <person name="Mardis E.R."/>
            <person name="Wilson R.K."/>
        </authorList>
    </citation>
    <scope>NUCLEOTIDE SEQUENCE [LARGE SCALE GENOMIC DNA]</scope>
    <source>
        <strain evidence="4 5">DSM 1552</strain>
    </source>
</reference>
<dbReference type="InterPro" id="IPR036515">
    <property type="entry name" value="Transposase_17_sf"/>
</dbReference>
<dbReference type="GeneID" id="94018303"/>
<accession>B1BZ84</accession>
<evidence type="ECO:0000259" key="2">
    <source>
        <dbReference type="SMART" id="SM01321"/>
    </source>
</evidence>
<dbReference type="PANTHER" id="PTHR33360:SF2">
    <property type="entry name" value="TRANSPOSASE FOR INSERTION SEQUENCE ELEMENT IS200"/>
    <property type="match status" value="1"/>
</dbReference>
<dbReference type="Pfam" id="PF01797">
    <property type="entry name" value="Y1_Tnp"/>
    <property type="match status" value="1"/>
</dbReference>
<dbReference type="PANTHER" id="PTHR33360">
    <property type="entry name" value="TRANSPOSASE FOR INSERTION SEQUENCE ELEMENT IS200"/>
    <property type="match status" value="1"/>
</dbReference>
<dbReference type="AlphaFoldDB" id="B1BZ84"/>
<evidence type="ECO:0000313" key="3">
    <source>
        <dbReference type="EMBL" id="EDS75467.1"/>
    </source>
</evidence>
<evidence type="ECO:0000313" key="5">
    <source>
        <dbReference type="Proteomes" id="UP000004910"/>
    </source>
</evidence>
<organism evidence="4 5">
    <name type="scientific">Thomasclavelia spiroformis DSM 1552</name>
    <dbReference type="NCBI Taxonomy" id="428126"/>
    <lineage>
        <taxon>Bacteria</taxon>
        <taxon>Bacillati</taxon>
        <taxon>Bacillota</taxon>
        <taxon>Erysipelotrichia</taxon>
        <taxon>Erysipelotrichales</taxon>
        <taxon>Coprobacillaceae</taxon>
        <taxon>Thomasclavelia</taxon>
    </lineage>
</organism>
<reference evidence="4 5" key="1">
    <citation type="submission" date="2008-02" db="EMBL/GenBank/DDBJ databases">
        <title>Draft genome sequence of Clostridium spiroforme (DSM 1552).</title>
        <authorList>
            <person name="Sudarsanam P."/>
            <person name="Ley R."/>
            <person name="Guruge J."/>
            <person name="Turnbaugh P.J."/>
            <person name="Mahowald M."/>
            <person name="Liep D."/>
            <person name="Gordon J."/>
        </authorList>
    </citation>
    <scope>NUCLEOTIDE SEQUENCE [LARGE SCALE GENOMIC DNA]</scope>
    <source>
        <strain evidence="4 5">DSM 1552</strain>
    </source>
</reference>
<protein>
    <submittedName>
        <fullName evidence="4">Transposase-like protein</fullName>
    </submittedName>
</protein>
<feature type="domain" description="Transposase IS200-like" evidence="2">
    <location>
        <begin position="11"/>
        <end position="130"/>
    </location>
</feature>
<dbReference type="Gene3D" id="3.30.70.1290">
    <property type="entry name" value="Transposase IS200-like"/>
    <property type="match status" value="1"/>
</dbReference>
<dbReference type="RefSeq" id="WP_004609336.1">
    <property type="nucleotide sequence ID" value="NZ_CP102275.1"/>
</dbReference>
<dbReference type="SUPFAM" id="SSF143422">
    <property type="entry name" value="Transposase IS200-like"/>
    <property type="match status" value="1"/>
</dbReference>
<dbReference type="SMART" id="SM01321">
    <property type="entry name" value="Y1_Tnp"/>
    <property type="match status" value="1"/>
</dbReference>
<dbReference type="Proteomes" id="UP000004910">
    <property type="component" value="Unassembled WGS sequence"/>
</dbReference>
<dbReference type="NCBIfam" id="NF033573">
    <property type="entry name" value="transpos_IS200"/>
    <property type="match status" value="1"/>
</dbReference>
<feature type="region of interest" description="Disordered" evidence="1">
    <location>
        <begin position="150"/>
        <end position="170"/>
    </location>
</feature>
<name>B1BZ84_9FIRM</name>
<evidence type="ECO:0000313" key="4">
    <source>
        <dbReference type="EMBL" id="EDS75731.1"/>
    </source>
</evidence>
<gene>
    <name evidence="4" type="ORF">CLOSPI_00250</name>
    <name evidence="3" type="ORF">CLOSPI_00863</name>
</gene>
<keyword evidence="5" id="KW-1185">Reference proteome</keyword>
<comment type="caution">
    <text evidence="4">The sequence shown here is derived from an EMBL/GenBank/DDBJ whole genome shotgun (WGS) entry which is preliminary data.</text>
</comment>
<dbReference type="EMBL" id="ABIK02000004">
    <property type="protein sequence ID" value="EDS75731.1"/>
    <property type="molecule type" value="Genomic_DNA"/>
</dbReference>
<dbReference type="GO" id="GO:0003677">
    <property type="term" value="F:DNA binding"/>
    <property type="evidence" value="ECO:0007669"/>
    <property type="project" value="InterPro"/>
</dbReference>
<dbReference type="OrthoDB" id="9798161at2"/>